<feature type="domain" description="Hcy-binding" evidence="5">
    <location>
        <begin position="3"/>
        <end position="319"/>
    </location>
</feature>
<dbReference type="PANTHER" id="PTHR11103:SF18">
    <property type="entry name" value="SLR1189 PROTEIN"/>
    <property type="match status" value="1"/>
</dbReference>
<evidence type="ECO:0000256" key="1">
    <source>
        <dbReference type="ARBA" id="ARBA00022603"/>
    </source>
</evidence>
<proteinExistence type="predicted"/>
<dbReference type="Pfam" id="PF02574">
    <property type="entry name" value="S-methyl_trans"/>
    <property type="match status" value="1"/>
</dbReference>
<protein>
    <recommendedName>
        <fullName evidence="5">Hcy-binding domain-containing protein</fullName>
    </recommendedName>
</protein>
<dbReference type="GO" id="GO:0008270">
    <property type="term" value="F:zinc ion binding"/>
    <property type="evidence" value="ECO:0007669"/>
    <property type="project" value="InterPro"/>
</dbReference>
<comment type="cofactor">
    <cofactor evidence="3">
        <name>Zn(2+)</name>
        <dbReference type="ChEBI" id="CHEBI:29105"/>
    </cofactor>
    <text evidence="3">Binds 1 zinc ion per subunit.</text>
</comment>
<accession>A0AAV2YPZ2</accession>
<evidence type="ECO:0000313" key="7">
    <source>
        <dbReference type="Proteomes" id="UP001146120"/>
    </source>
</evidence>
<feature type="binding site" evidence="3 4">
    <location>
        <position position="304"/>
    </location>
    <ligand>
        <name>Zn(2+)</name>
        <dbReference type="ChEBI" id="CHEBI:29105"/>
    </ligand>
</feature>
<evidence type="ECO:0000256" key="3">
    <source>
        <dbReference type="PIRSR" id="PIRSR037505-2"/>
    </source>
</evidence>
<dbReference type="SUPFAM" id="SSF82282">
    <property type="entry name" value="Homocysteine S-methyltransferase"/>
    <property type="match status" value="1"/>
</dbReference>
<name>A0AAV2YPZ2_9STRA</name>
<dbReference type="InterPro" id="IPR017226">
    <property type="entry name" value="BHMT-like"/>
</dbReference>
<sequence>MTSPRNFRDVEEAVEVVAAGLEDELARLGMPNDRNMLSASALVSPKYNELIVQAHQKFLNAGATCIVTNNRHVVRGLGFKMEEIREYTRLAGRLAQDARKNGCKEELVKICGSVPPLMPSYRSDRTIEKDEGAPMFKLIGEALWPYVDMYLIETMASVEEAMMAFEAIKDLGHPVMVSLALDNVGALRSGEDVVDTVQRLVDFCCGAGTQDSQCFRAVLFNCSQPEDITKALKKINQCEELVNKLTANNIRLGAYGDSISAKSAAGVMEEELVAGANRSRLDLEVFAAFAVKWVSLGATLVGGCCGVSPAYIRHVCETLAEEGVAP</sequence>
<dbReference type="Proteomes" id="UP001146120">
    <property type="component" value="Unassembled WGS sequence"/>
</dbReference>
<feature type="binding site" evidence="3">
    <location>
        <position position="214"/>
    </location>
    <ligand>
        <name>Zn(2+)</name>
        <dbReference type="ChEBI" id="CHEBI:29105"/>
    </ligand>
</feature>
<dbReference type="GO" id="GO:0008168">
    <property type="term" value="F:methyltransferase activity"/>
    <property type="evidence" value="ECO:0007669"/>
    <property type="project" value="UniProtKB-UniRule"/>
</dbReference>
<reference evidence="6" key="1">
    <citation type="submission" date="2022-11" db="EMBL/GenBank/DDBJ databases">
        <authorList>
            <person name="Morgan W.R."/>
            <person name="Tartar A."/>
        </authorList>
    </citation>
    <scope>NUCLEOTIDE SEQUENCE</scope>
    <source>
        <strain evidence="6">ARSEF 373</strain>
    </source>
</reference>
<dbReference type="PIRSF" id="PIRSF037505">
    <property type="entry name" value="Betaine_HMT"/>
    <property type="match status" value="1"/>
</dbReference>
<evidence type="ECO:0000313" key="6">
    <source>
        <dbReference type="EMBL" id="DAZ96070.1"/>
    </source>
</evidence>
<evidence type="ECO:0000256" key="2">
    <source>
        <dbReference type="ARBA" id="ARBA00022679"/>
    </source>
</evidence>
<feature type="binding site" evidence="4">
    <location>
        <position position="222"/>
    </location>
    <ligand>
        <name>Zn(2+)</name>
        <dbReference type="ChEBI" id="CHEBI:29105"/>
    </ligand>
</feature>
<evidence type="ECO:0000256" key="4">
    <source>
        <dbReference type="PROSITE-ProRule" id="PRU00333"/>
    </source>
</evidence>
<dbReference type="Gene3D" id="3.20.20.330">
    <property type="entry name" value="Homocysteine-binding-like domain"/>
    <property type="match status" value="1"/>
</dbReference>
<evidence type="ECO:0000259" key="5">
    <source>
        <dbReference type="PROSITE" id="PS50970"/>
    </source>
</evidence>
<dbReference type="PANTHER" id="PTHR11103">
    <property type="entry name" value="SLR1189 PROTEIN"/>
    <property type="match status" value="1"/>
</dbReference>
<gene>
    <name evidence="6" type="ORF">N0F65_005848</name>
</gene>
<dbReference type="AlphaFoldDB" id="A0AAV2YPZ2"/>
<dbReference type="PROSITE" id="PS50970">
    <property type="entry name" value="HCY"/>
    <property type="match status" value="1"/>
</dbReference>
<dbReference type="InterPro" id="IPR036589">
    <property type="entry name" value="HCY_dom_sf"/>
</dbReference>
<organism evidence="6 7">
    <name type="scientific">Lagenidium giganteum</name>
    <dbReference type="NCBI Taxonomy" id="4803"/>
    <lineage>
        <taxon>Eukaryota</taxon>
        <taxon>Sar</taxon>
        <taxon>Stramenopiles</taxon>
        <taxon>Oomycota</taxon>
        <taxon>Peronosporomycetes</taxon>
        <taxon>Pythiales</taxon>
        <taxon>Pythiaceae</taxon>
    </lineage>
</organism>
<reference evidence="6" key="2">
    <citation type="journal article" date="2023" name="Microbiol Resour">
        <title>Decontamination and Annotation of the Draft Genome Sequence of the Oomycete Lagenidium giganteum ARSEF 373.</title>
        <authorList>
            <person name="Morgan W.R."/>
            <person name="Tartar A."/>
        </authorList>
    </citation>
    <scope>NUCLEOTIDE SEQUENCE</scope>
    <source>
        <strain evidence="6">ARSEF 373</strain>
    </source>
</reference>
<dbReference type="GO" id="GO:0009086">
    <property type="term" value="P:methionine biosynthetic process"/>
    <property type="evidence" value="ECO:0007669"/>
    <property type="project" value="InterPro"/>
</dbReference>
<keyword evidence="1 4" id="KW-0489">Methyltransferase</keyword>
<keyword evidence="2 4" id="KW-0808">Transferase</keyword>
<feature type="binding site" evidence="3 4">
    <location>
        <position position="305"/>
    </location>
    <ligand>
        <name>Zn(2+)</name>
        <dbReference type="ChEBI" id="CHEBI:29105"/>
    </ligand>
</feature>
<dbReference type="EMBL" id="DAKRPA010000179">
    <property type="protein sequence ID" value="DAZ96070.1"/>
    <property type="molecule type" value="Genomic_DNA"/>
</dbReference>
<keyword evidence="3 4" id="KW-0862">Zinc</keyword>
<keyword evidence="3 4" id="KW-0479">Metal-binding</keyword>
<dbReference type="GO" id="GO:0032259">
    <property type="term" value="P:methylation"/>
    <property type="evidence" value="ECO:0007669"/>
    <property type="project" value="UniProtKB-KW"/>
</dbReference>
<keyword evidence="7" id="KW-1185">Reference proteome</keyword>
<dbReference type="InterPro" id="IPR003726">
    <property type="entry name" value="HCY_dom"/>
</dbReference>
<comment type="caution">
    <text evidence="6">The sequence shown here is derived from an EMBL/GenBank/DDBJ whole genome shotgun (WGS) entry which is preliminary data.</text>
</comment>